<protein>
    <recommendedName>
        <fullName evidence="2">glutathione transferase</fullName>
        <ecNumber evidence="2">2.5.1.18</ecNumber>
    </recommendedName>
</protein>
<dbReference type="EC" id="2.5.1.18" evidence="2"/>
<organism evidence="8 9">
    <name type="scientific">Popillia japonica</name>
    <name type="common">Japanese beetle</name>
    <dbReference type="NCBI Taxonomy" id="7064"/>
    <lineage>
        <taxon>Eukaryota</taxon>
        <taxon>Metazoa</taxon>
        <taxon>Ecdysozoa</taxon>
        <taxon>Arthropoda</taxon>
        <taxon>Hexapoda</taxon>
        <taxon>Insecta</taxon>
        <taxon>Pterygota</taxon>
        <taxon>Neoptera</taxon>
        <taxon>Endopterygota</taxon>
        <taxon>Coleoptera</taxon>
        <taxon>Polyphaga</taxon>
        <taxon>Scarabaeiformia</taxon>
        <taxon>Scarabaeidae</taxon>
        <taxon>Rutelinae</taxon>
        <taxon>Popillia</taxon>
    </lineage>
</organism>
<evidence type="ECO:0000313" key="8">
    <source>
        <dbReference type="EMBL" id="KAK9719594.1"/>
    </source>
</evidence>
<gene>
    <name evidence="8" type="ORF">QE152_g22601</name>
</gene>
<dbReference type="FunFam" id="3.40.30.10:FF:000035">
    <property type="entry name" value="hematopoietic prostaglandin D synthase"/>
    <property type="match status" value="1"/>
</dbReference>
<sequence length="203" mass="23231">MAFIKLTYFNCKGLGEVTRMLFMYGGVDLIDYRFKDEDWPKIKQNMPFGQTPILTVDGKIANQSVAIARYAAKKVKLVGSNDWEDLEIDAIVDTINDFRIKIQLYAYEQDAAIKETRKDPLFQEIIPFYLRKLEEIAEQNGGHLAAAKLTWADFFLAGIIDYLDHLVGMNLLENSPNLQQVVQNVVSLPKVKTWIKVRPQTEA</sequence>
<dbReference type="InterPro" id="IPR036249">
    <property type="entry name" value="Thioredoxin-like_sf"/>
</dbReference>
<proteinExistence type="inferred from homology"/>
<keyword evidence="3" id="KW-0808">Transferase</keyword>
<dbReference type="GO" id="GO:0004602">
    <property type="term" value="F:glutathione peroxidase activity"/>
    <property type="evidence" value="ECO:0007669"/>
    <property type="project" value="UniProtKB-ARBA"/>
</dbReference>
<dbReference type="InterPro" id="IPR036282">
    <property type="entry name" value="Glutathione-S-Trfase_C_sf"/>
</dbReference>
<dbReference type="InterPro" id="IPR004046">
    <property type="entry name" value="GST_C"/>
</dbReference>
<name>A0AAW1KLG0_POPJA</name>
<dbReference type="EMBL" id="JASPKY010000218">
    <property type="protein sequence ID" value="KAK9719594.1"/>
    <property type="molecule type" value="Genomic_DNA"/>
</dbReference>
<dbReference type="SFLD" id="SFLDS00019">
    <property type="entry name" value="Glutathione_Transferase_(cytos"/>
    <property type="match status" value="1"/>
</dbReference>
<evidence type="ECO:0000259" key="6">
    <source>
        <dbReference type="PROSITE" id="PS50404"/>
    </source>
</evidence>
<dbReference type="PROSITE" id="PS50405">
    <property type="entry name" value="GST_CTER"/>
    <property type="match status" value="1"/>
</dbReference>
<evidence type="ECO:0000313" key="9">
    <source>
        <dbReference type="Proteomes" id="UP001458880"/>
    </source>
</evidence>
<dbReference type="Pfam" id="PF14497">
    <property type="entry name" value="GST_C_3"/>
    <property type="match status" value="1"/>
</dbReference>
<dbReference type="Pfam" id="PF02798">
    <property type="entry name" value="GST_N"/>
    <property type="match status" value="1"/>
</dbReference>
<evidence type="ECO:0000256" key="4">
    <source>
        <dbReference type="ARBA" id="ARBA00038317"/>
    </source>
</evidence>
<evidence type="ECO:0000256" key="2">
    <source>
        <dbReference type="ARBA" id="ARBA00012452"/>
    </source>
</evidence>
<evidence type="ECO:0000256" key="3">
    <source>
        <dbReference type="ARBA" id="ARBA00022679"/>
    </source>
</evidence>
<reference evidence="8 9" key="1">
    <citation type="journal article" date="2024" name="BMC Genomics">
        <title>De novo assembly and annotation of Popillia japonica's genome with initial clues to its potential as an invasive pest.</title>
        <authorList>
            <person name="Cucini C."/>
            <person name="Boschi S."/>
            <person name="Funari R."/>
            <person name="Cardaioli E."/>
            <person name="Iannotti N."/>
            <person name="Marturano G."/>
            <person name="Paoli F."/>
            <person name="Bruttini M."/>
            <person name="Carapelli A."/>
            <person name="Frati F."/>
            <person name="Nardi F."/>
        </authorList>
    </citation>
    <scope>NUCLEOTIDE SEQUENCE [LARGE SCALE GENOMIC DNA]</scope>
    <source>
        <strain evidence="8">DMR45628</strain>
    </source>
</reference>
<evidence type="ECO:0000256" key="1">
    <source>
        <dbReference type="ARBA" id="ARBA00011738"/>
    </source>
</evidence>
<dbReference type="CDD" id="cd03039">
    <property type="entry name" value="GST_N_Sigma_like"/>
    <property type="match status" value="1"/>
</dbReference>
<dbReference type="PANTHER" id="PTHR11571">
    <property type="entry name" value="GLUTATHIONE S-TRANSFERASE"/>
    <property type="match status" value="1"/>
</dbReference>
<dbReference type="SUPFAM" id="SSF47616">
    <property type="entry name" value="GST C-terminal domain-like"/>
    <property type="match status" value="1"/>
</dbReference>
<dbReference type="PANTHER" id="PTHR11571:SF224">
    <property type="entry name" value="HEMATOPOIETIC PROSTAGLANDIN D SYNTHASE"/>
    <property type="match status" value="1"/>
</dbReference>
<dbReference type="GO" id="GO:0004364">
    <property type="term" value="F:glutathione transferase activity"/>
    <property type="evidence" value="ECO:0007669"/>
    <property type="project" value="UniProtKB-EC"/>
</dbReference>
<dbReference type="InterPro" id="IPR010987">
    <property type="entry name" value="Glutathione-S-Trfase_C-like"/>
</dbReference>
<accession>A0AAW1KLG0</accession>
<dbReference type="FunFam" id="1.20.1050.10:FF:000030">
    <property type="entry name" value="Glutathione S-transferase S1"/>
    <property type="match status" value="1"/>
</dbReference>
<dbReference type="Gene3D" id="3.40.30.10">
    <property type="entry name" value="Glutaredoxin"/>
    <property type="match status" value="1"/>
</dbReference>
<comment type="similarity">
    <text evidence="4">Belongs to the GST superfamily. Sigma family.</text>
</comment>
<dbReference type="SFLD" id="SFLDG00363">
    <property type="entry name" value="AMPS_(cytGST):_Alpha-__Mu-__Pi"/>
    <property type="match status" value="1"/>
</dbReference>
<dbReference type="AlphaFoldDB" id="A0AAW1KLG0"/>
<dbReference type="SFLD" id="SFLDG01205">
    <property type="entry name" value="AMPS.1"/>
    <property type="match status" value="1"/>
</dbReference>
<dbReference type="InterPro" id="IPR040079">
    <property type="entry name" value="Glutathione_S-Trfase"/>
</dbReference>
<dbReference type="InterPro" id="IPR050213">
    <property type="entry name" value="GST_superfamily"/>
</dbReference>
<comment type="caution">
    <text evidence="8">The sequence shown here is derived from an EMBL/GenBank/DDBJ whole genome shotgun (WGS) entry which is preliminary data.</text>
</comment>
<keyword evidence="9" id="KW-1185">Reference proteome</keyword>
<evidence type="ECO:0000256" key="5">
    <source>
        <dbReference type="ARBA" id="ARBA00047960"/>
    </source>
</evidence>
<feature type="domain" description="GST C-terminal" evidence="7">
    <location>
        <begin position="81"/>
        <end position="203"/>
    </location>
</feature>
<evidence type="ECO:0000259" key="7">
    <source>
        <dbReference type="PROSITE" id="PS50405"/>
    </source>
</evidence>
<dbReference type="Proteomes" id="UP001458880">
    <property type="component" value="Unassembled WGS sequence"/>
</dbReference>
<comment type="subunit">
    <text evidence="1">Homodimer.</text>
</comment>
<dbReference type="PROSITE" id="PS50404">
    <property type="entry name" value="GST_NTER"/>
    <property type="match status" value="1"/>
</dbReference>
<dbReference type="GO" id="GO:0006749">
    <property type="term" value="P:glutathione metabolic process"/>
    <property type="evidence" value="ECO:0007669"/>
    <property type="project" value="TreeGrafter"/>
</dbReference>
<comment type="catalytic activity">
    <reaction evidence="5">
        <text>RX + glutathione = an S-substituted glutathione + a halide anion + H(+)</text>
        <dbReference type="Rhea" id="RHEA:16437"/>
        <dbReference type="ChEBI" id="CHEBI:15378"/>
        <dbReference type="ChEBI" id="CHEBI:16042"/>
        <dbReference type="ChEBI" id="CHEBI:17792"/>
        <dbReference type="ChEBI" id="CHEBI:57925"/>
        <dbReference type="ChEBI" id="CHEBI:90779"/>
        <dbReference type="EC" id="2.5.1.18"/>
    </reaction>
</comment>
<feature type="domain" description="GST N-terminal" evidence="6">
    <location>
        <begin position="2"/>
        <end position="79"/>
    </location>
</feature>
<dbReference type="Gene3D" id="1.20.1050.10">
    <property type="match status" value="1"/>
</dbReference>
<dbReference type="SUPFAM" id="SSF52833">
    <property type="entry name" value="Thioredoxin-like"/>
    <property type="match status" value="1"/>
</dbReference>
<dbReference type="CDD" id="cd03192">
    <property type="entry name" value="GST_C_Sigma_like"/>
    <property type="match status" value="1"/>
</dbReference>
<dbReference type="InterPro" id="IPR004045">
    <property type="entry name" value="Glutathione_S-Trfase_N"/>
</dbReference>